<keyword evidence="3" id="KW-1185">Reference proteome</keyword>
<evidence type="ECO:0000256" key="1">
    <source>
        <dbReference type="SAM" id="MobiDB-lite"/>
    </source>
</evidence>
<dbReference type="AlphaFoldDB" id="A0AAV9JCR1"/>
<feature type="region of interest" description="Disordered" evidence="1">
    <location>
        <begin position="1"/>
        <end position="29"/>
    </location>
</feature>
<evidence type="ECO:0000313" key="3">
    <source>
        <dbReference type="Proteomes" id="UP001324427"/>
    </source>
</evidence>
<name>A0AAV9JCR1_9PEZI</name>
<feature type="compositionally biased region" description="Low complexity" evidence="1">
    <location>
        <begin position="8"/>
        <end position="18"/>
    </location>
</feature>
<accession>A0AAV9JCR1</accession>
<organism evidence="2 3">
    <name type="scientific">Oleoguttula mirabilis</name>
    <dbReference type="NCBI Taxonomy" id="1507867"/>
    <lineage>
        <taxon>Eukaryota</taxon>
        <taxon>Fungi</taxon>
        <taxon>Dikarya</taxon>
        <taxon>Ascomycota</taxon>
        <taxon>Pezizomycotina</taxon>
        <taxon>Dothideomycetes</taxon>
        <taxon>Dothideomycetidae</taxon>
        <taxon>Mycosphaerellales</taxon>
        <taxon>Teratosphaeriaceae</taxon>
        <taxon>Oleoguttula</taxon>
    </lineage>
</organism>
<dbReference type="EMBL" id="JAVFHQ010000037">
    <property type="protein sequence ID" value="KAK4542919.1"/>
    <property type="molecule type" value="Genomic_DNA"/>
</dbReference>
<dbReference type="Proteomes" id="UP001324427">
    <property type="component" value="Unassembled WGS sequence"/>
</dbReference>
<dbReference type="PANTHER" id="PTHR37852:SF1">
    <property type="entry name" value="HIG1 DOMAIN-CONTAINING PROTEIN"/>
    <property type="match status" value="1"/>
</dbReference>
<gene>
    <name evidence="2" type="ORF">LTR36_006108</name>
</gene>
<sequence length="257" mass="27150">MAATLDLPAPASSTTDNSSPPPPRTAPDPNAALQALLADSAHARLSTPFAFRLPLATTIAAATGFLLGISHGTAEAGLRFRAENAHRFPTTQTGWYLYHKSKNYHILLGGIKEGVRMAGKQAVWVGVFFGMEECIDRGRAGVVRQWRRRGGKGVDVGVGVGVREEERAVAGNRDFVSSVLAGLGTAGAFSAWNRFPVPTAARVAKMGAKVGLAFGLLQDATSLLRGRRLGYVEFVKRHTIGMSKPLIESDGVAATAG</sequence>
<dbReference type="PANTHER" id="PTHR37852">
    <property type="entry name" value="YALI0B21208P"/>
    <property type="match status" value="1"/>
</dbReference>
<comment type="caution">
    <text evidence="2">The sequence shown here is derived from an EMBL/GenBank/DDBJ whole genome shotgun (WGS) entry which is preliminary data.</text>
</comment>
<reference evidence="2 3" key="1">
    <citation type="submission" date="2021-11" db="EMBL/GenBank/DDBJ databases">
        <title>Black yeast isolated from Biological Soil Crust.</title>
        <authorList>
            <person name="Kurbessoian T."/>
        </authorList>
    </citation>
    <scope>NUCLEOTIDE SEQUENCE [LARGE SCALE GENOMIC DNA]</scope>
    <source>
        <strain evidence="2 3">CCFEE 5522</strain>
    </source>
</reference>
<evidence type="ECO:0000313" key="2">
    <source>
        <dbReference type="EMBL" id="KAK4542919.1"/>
    </source>
</evidence>
<protein>
    <submittedName>
        <fullName evidence="2">Uncharacterized protein</fullName>
    </submittedName>
</protein>
<proteinExistence type="predicted"/>